<evidence type="ECO:0000259" key="17">
    <source>
        <dbReference type="Pfam" id="PF03199"/>
    </source>
</evidence>
<sequence>MATSSIYPATYPPSLKEEESAWLVQTIKEWSISHGLAVRPPLAYSEQDPEGSIAGPAPVTLFPSCFPRECFHEALMIQRFYNEAYAAVARDEAWLGAVVKELLDIDDFIAQLWNVHLAVKKEGYIQPLALGLFRSDYMVHFDATLAETKPKPKIRQVEFNTIASSFGGLSSRVSSLHNYLLQSASYPQEAASVITPESLPGNSSIDGLAGGLASAHTAYGPSKSGARQCIIFIVQDKERNVFDQKHIEFALFSRTNTKVFRVPFTKVLQQTRLDESRNLLYTPPAFPDRTYEVTTVYLRAGYSPDEYTSDESWQARLHLERSAAIKCPNILTHLAGSKKVQQILATPQSTHLEKFISEILAARVRGTFAPMYPLDHTPAGLEGRRLATDPGTAQRFVLKPQREGGGNNIYRKAIPDFLKSIPEAKWPAYVLMEMIETPPQTNVILRNGTLMSGGVICELGVYGTILWNMEKGDVLSNEEAGFLLRTKGDQSEEGGVAAGFGAVDSVVLVDLKDARAEDARQKVGRGTEEGGEVERGFPGAVAGAAGGGEEAGVFEDREGCWGWVWGGSRWSGPGEVVAGVDVGGFGVGGGWGGEEGCAEFGEGVEDGLVAGAVNITREVESVYASKESDGIMIVVLVSTYRVFLVLYGVFNAFCELFENALVILRIRPISLHFLDGQPYAFLVLLSLQSSCRRPCKLSQVQALLDLPGLAVKQKIHHDTPQQALPRPENLSWQRIHKSQRLTLTRSDVLHPGRPNVSKDSLRDKLSELYKVGKDQVSVFGFRTQYGGGKSTGFALLYDSNAAMKKFEPHYRLVRVGMANKIEKASRQQRKQRKNRQKELRGTAKVKGAAKKKEK</sequence>
<dbReference type="GO" id="GO:0003735">
    <property type="term" value="F:structural constituent of ribosome"/>
    <property type="evidence" value="ECO:0007669"/>
    <property type="project" value="InterPro"/>
</dbReference>
<evidence type="ECO:0000256" key="5">
    <source>
        <dbReference type="ARBA" id="ARBA00011738"/>
    </source>
</evidence>
<keyword evidence="10" id="KW-0547">Nucleotide-binding</keyword>
<dbReference type="InterPro" id="IPR012678">
    <property type="entry name" value="Ribosomal_uL23/eL15/eS24_sf"/>
</dbReference>
<dbReference type="GO" id="GO:0005829">
    <property type="term" value="C:cytosol"/>
    <property type="evidence" value="ECO:0007669"/>
    <property type="project" value="TreeGrafter"/>
</dbReference>
<dbReference type="GO" id="GO:0006412">
    <property type="term" value="P:translation"/>
    <property type="evidence" value="ECO:0007669"/>
    <property type="project" value="InterPro"/>
</dbReference>
<comment type="cofactor">
    <cofactor evidence="1">
        <name>Mg(2+)</name>
        <dbReference type="ChEBI" id="CHEBI:18420"/>
    </cofactor>
</comment>
<dbReference type="GO" id="GO:0043295">
    <property type="term" value="F:glutathione binding"/>
    <property type="evidence" value="ECO:0007669"/>
    <property type="project" value="TreeGrafter"/>
</dbReference>
<evidence type="ECO:0000256" key="14">
    <source>
        <dbReference type="ARBA" id="ARBA00023274"/>
    </source>
</evidence>
<dbReference type="PANTHER" id="PTHR11130">
    <property type="entry name" value="GLUTATHIONE SYNTHETASE"/>
    <property type="match status" value="1"/>
</dbReference>
<dbReference type="FunFam" id="3.40.50.1760:FF:000001">
    <property type="entry name" value="Glutathione synthetase"/>
    <property type="match status" value="1"/>
</dbReference>
<keyword evidence="7" id="KW-0436">Ligase</keyword>
<evidence type="ECO:0000313" key="18">
    <source>
        <dbReference type="EMBL" id="KAB8349520.1"/>
    </source>
</evidence>
<evidence type="ECO:0000256" key="3">
    <source>
        <dbReference type="ARBA" id="ARBA00009680"/>
    </source>
</evidence>
<gene>
    <name evidence="18" type="ORF">FH972_023546</name>
</gene>
<dbReference type="InterPro" id="IPR004887">
    <property type="entry name" value="GSH_synth_subst-bd"/>
</dbReference>
<dbReference type="Pfam" id="PF03199">
    <property type="entry name" value="GSH_synthase"/>
    <property type="match status" value="1"/>
</dbReference>
<dbReference type="GO" id="GO:0005840">
    <property type="term" value="C:ribosome"/>
    <property type="evidence" value="ECO:0007669"/>
    <property type="project" value="UniProtKB-KW"/>
</dbReference>
<dbReference type="GO" id="GO:0046872">
    <property type="term" value="F:metal ion binding"/>
    <property type="evidence" value="ECO:0007669"/>
    <property type="project" value="UniProtKB-KW"/>
</dbReference>
<comment type="pathway">
    <text evidence="2">Sulfur metabolism; glutathione biosynthesis; glutathione from L-cysteine and L-glutamate: step 2/2.</text>
</comment>
<comment type="caution">
    <text evidence="18">The sequence shown here is derived from an EMBL/GenBank/DDBJ whole genome shotgun (WGS) entry which is preliminary data.</text>
</comment>
<comment type="subunit">
    <text evidence="5">Homodimer.</text>
</comment>
<keyword evidence="19" id="KW-1185">Reference proteome</keyword>
<evidence type="ECO:0000256" key="16">
    <source>
        <dbReference type="SAM" id="MobiDB-lite"/>
    </source>
</evidence>
<evidence type="ECO:0000256" key="6">
    <source>
        <dbReference type="ARBA" id="ARBA00012214"/>
    </source>
</evidence>
<evidence type="ECO:0000256" key="10">
    <source>
        <dbReference type="ARBA" id="ARBA00022741"/>
    </source>
</evidence>
<keyword evidence="14" id="KW-0687">Ribonucleoprotein</keyword>
<keyword evidence="9" id="KW-0479">Metal-binding</keyword>
<dbReference type="PROSITE" id="PS00529">
    <property type="entry name" value="RIBOSOMAL_S24E"/>
    <property type="match status" value="1"/>
</dbReference>
<name>A0A5N6KXR6_9ROSI</name>
<comment type="similarity">
    <text evidence="4">Belongs to the eukaryotic GSH synthase family.</text>
</comment>
<dbReference type="Gene3D" id="3.40.50.1760">
    <property type="entry name" value="Glutathione synthase, substrate-binding domain superfamily, eukaryotic"/>
    <property type="match status" value="1"/>
</dbReference>
<dbReference type="Gene3D" id="3.30.1490.50">
    <property type="match status" value="1"/>
</dbReference>
<evidence type="ECO:0000256" key="1">
    <source>
        <dbReference type="ARBA" id="ARBA00001946"/>
    </source>
</evidence>
<dbReference type="Gene3D" id="3.30.470.20">
    <property type="entry name" value="ATP-grasp fold, B domain"/>
    <property type="match status" value="1"/>
</dbReference>
<feature type="compositionally biased region" description="Basic residues" evidence="16">
    <location>
        <begin position="826"/>
        <end position="835"/>
    </location>
</feature>
<dbReference type="Pfam" id="PF03917">
    <property type="entry name" value="GSH_synth_ATP"/>
    <property type="match status" value="1"/>
</dbReference>
<dbReference type="NCBIfam" id="TIGR01986">
    <property type="entry name" value="glut_syn_euk"/>
    <property type="match status" value="1"/>
</dbReference>
<comment type="similarity">
    <text evidence="3">Belongs to the eukaryotic ribosomal protein eS24 family.</text>
</comment>
<keyword evidence="8" id="KW-0317">Glutathione biosynthesis</keyword>
<dbReference type="GO" id="GO:0003729">
    <property type="term" value="F:mRNA binding"/>
    <property type="evidence" value="ECO:0007669"/>
    <property type="project" value="UniProtKB-ARBA"/>
</dbReference>
<dbReference type="InterPro" id="IPR005615">
    <property type="entry name" value="Glutathione_synthase"/>
</dbReference>
<evidence type="ECO:0000256" key="11">
    <source>
        <dbReference type="ARBA" id="ARBA00022840"/>
    </source>
</evidence>
<dbReference type="GO" id="GO:0005524">
    <property type="term" value="F:ATP binding"/>
    <property type="evidence" value="ECO:0007669"/>
    <property type="project" value="UniProtKB-KW"/>
</dbReference>
<dbReference type="InterPro" id="IPR014049">
    <property type="entry name" value="Glutathione_synthase_N_euk"/>
</dbReference>
<evidence type="ECO:0000313" key="19">
    <source>
        <dbReference type="Proteomes" id="UP000327013"/>
    </source>
</evidence>
<dbReference type="InterPro" id="IPR053709">
    <property type="entry name" value="eRP_eS24_sf"/>
</dbReference>
<accession>A0A5N6KXR6</accession>
<dbReference type="Gene3D" id="3.30.70.3370">
    <property type="match status" value="1"/>
</dbReference>
<dbReference type="SUPFAM" id="SSF54189">
    <property type="entry name" value="Ribosomal proteins S24e, L23 and L15e"/>
    <property type="match status" value="1"/>
</dbReference>
<dbReference type="Pfam" id="PF01282">
    <property type="entry name" value="Ribosomal_S24e"/>
    <property type="match status" value="1"/>
</dbReference>
<keyword evidence="13" id="KW-0689">Ribosomal protein</keyword>
<dbReference type="OrthoDB" id="2020073at2759"/>
<dbReference type="FunFam" id="3.30.1490.50:FF:000002">
    <property type="entry name" value="Glutathione synthetase"/>
    <property type="match status" value="1"/>
</dbReference>
<evidence type="ECO:0000256" key="15">
    <source>
        <dbReference type="ARBA" id="ARBA00030403"/>
    </source>
</evidence>
<reference evidence="18 19" key="1">
    <citation type="submission" date="2019-06" db="EMBL/GenBank/DDBJ databases">
        <title>A chromosomal-level reference genome of Carpinus fangiana (Coryloideae, Betulaceae).</title>
        <authorList>
            <person name="Yang X."/>
            <person name="Wang Z."/>
            <person name="Zhang L."/>
            <person name="Hao G."/>
            <person name="Liu J."/>
            <person name="Yang Y."/>
        </authorList>
    </citation>
    <scope>NUCLEOTIDE SEQUENCE [LARGE SCALE GENOMIC DNA]</scope>
    <source>
        <strain evidence="18">Cfa_2016G</strain>
        <tissue evidence="18">Leaf</tissue>
    </source>
</reference>
<evidence type="ECO:0000256" key="8">
    <source>
        <dbReference type="ARBA" id="ARBA00022684"/>
    </source>
</evidence>
<dbReference type="Gene3D" id="3.30.1490.80">
    <property type="match status" value="1"/>
</dbReference>
<dbReference type="GO" id="GO:1990904">
    <property type="term" value="C:ribonucleoprotein complex"/>
    <property type="evidence" value="ECO:0007669"/>
    <property type="project" value="UniProtKB-KW"/>
</dbReference>
<dbReference type="EMBL" id="VIBQ01000014">
    <property type="protein sequence ID" value="KAB8349520.1"/>
    <property type="molecule type" value="Genomic_DNA"/>
</dbReference>
<evidence type="ECO:0000256" key="7">
    <source>
        <dbReference type="ARBA" id="ARBA00022598"/>
    </source>
</evidence>
<dbReference type="Proteomes" id="UP000327013">
    <property type="component" value="Unassembled WGS sequence"/>
</dbReference>
<dbReference type="AlphaFoldDB" id="A0A5N6KXR6"/>
<dbReference type="InterPro" id="IPR014709">
    <property type="entry name" value="Glutathione_synthase_C_euk"/>
</dbReference>
<dbReference type="InterPro" id="IPR018098">
    <property type="entry name" value="Ribosomal_eS24_CS"/>
</dbReference>
<keyword evidence="11" id="KW-0067">ATP-binding</keyword>
<dbReference type="UniPathway" id="UPA00142">
    <property type="reaction ID" value="UER00210"/>
</dbReference>
<evidence type="ECO:0000256" key="12">
    <source>
        <dbReference type="ARBA" id="ARBA00022842"/>
    </source>
</evidence>
<dbReference type="SUPFAM" id="SSF56059">
    <property type="entry name" value="Glutathione synthetase ATP-binding domain-like"/>
    <property type="match status" value="1"/>
</dbReference>
<feature type="domain" description="Glutathione synthase substrate-binding" evidence="17">
    <location>
        <begin position="229"/>
        <end position="335"/>
    </location>
</feature>
<dbReference type="InterPro" id="IPR001976">
    <property type="entry name" value="Ribosomal_eS24"/>
</dbReference>
<dbReference type="InterPro" id="IPR016185">
    <property type="entry name" value="PreATP-grasp_dom_sf"/>
</dbReference>
<dbReference type="PANTHER" id="PTHR11130:SF0">
    <property type="entry name" value="GLUTATHIONE SYNTHETASE"/>
    <property type="match status" value="1"/>
</dbReference>
<organism evidence="18 19">
    <name type="scientific">Carpinus fangiana</name>
    <dbReference type="NCBI Taxonomy" id="176857"/>
    <lineage>
        <taxon>Eukaryota</taxon>
        <taxon>Viridiplantae</taxon>
        <taxon>Streptophyta</taxon>
        <taxon>Embryophyta</taxon>
        <taxon>Tracheophyta</taxon>
        <taxon>Spermatophyta</taxon>
        <taxon>Magnoliopsida</taxon>
        <taxon>eudicotyledons</taxon>
        <taxon>Gunneridae</taxon>
        <taxon>Pentapetalae</taxon>
        <taxon>rosids</taxon>
        <taxon>fabids</taxon>
        <taxon>Fagales</taxon>
        <taxon>Betulaceae</taxon>
        <taxon>Carpinus</taxon>
    </lineage>
</organism>
<dbReference type="InterPro" id="IPR014042">
    <property type="entry name" value="Glutathione_synthase_a-hlx"/>
</dbReference>
<dbReference type="Gene3D" id="1.10.1080.10">
    <property type="entry name" value="Glutathione Synthetase, Chain A, domain 3"/>
    <property type="match status" value="1"/>
</dbReference>
<proteinExistence type="inferred from homology"/>
<dbReference type="GO" id="GO:0004363">
    <property type="term" value="F:glutathione synthase activity"/>
    <property type="evidence" value="ECO:0007669"/>
    <property type="project" value="UniProtKB-EC"/>
</dbReference>
<dbReference type="SUPFAM" id="SSF52440">
    <property type="entry name" value="PreATP-grasp domain"/>
    <property type="match status" value="1"/>
</dbReference>
<evidence type="ECO:0000256" key="2">
    <source>
        <dbReference type="ARBA" id="ARBA00004965"/>
    </source>
</evidence>
<evidence type="ECO:0000256" key="4">
    <source>
        <dbReference type="ARBA" id="ARBA00010385"/>
    </source>
</evidence>
<feature type="region of interest" description="Disordered" evidence="16">
    <location>
        <begin position="821"/>
        <end position="854"/>
    </location>
</feature>
<dbReference type="EC" id="6.3.2.3" evidence="6"/>
<evidence type="ECO:0000256" key="13">
    <source>
        <dbReference type="ARBA" id="ARBA00022980"/>
    </source>
</evidence>
<protein>
    <recommendedName>
        <fullName evidence="6">glutathione synthase</fullName>
        <ecNumber evidence="6">6.3.2.3</ecNumber>
    </recommendedName>
    <alternativeName>
        <fullName evidence="15">Glutathione synthase</fullName>
    </alternativeName>
</protein>
<keyword evidence="12" id="KW-0460">Magnesium</keyword>
<evidence type="ECO:0000256" key="9">
    <source>
        <dbReference type="ARBA" id="ARBA00022723"/>
    </source>
</evidence>
<dbReference type="InterPro" id="IPR037013">
    <property type="entry name" value="GSH-S_sub-bd_sf"/>
</dbReference>